<evidence type="ECO:0000313" key="4">
    <source>
        <dbReference type="EMBL" id="MCK9874549.1"/>
    </source>
</evidence>
<proteinExistence type="predicted"/>
<dbReference type="Pfam" id="PF00440">
    <property type="entry name" value="TetR_N"/>
    <property type="match status" value="1"/>
</dbReference>
<evidence type="ECO:0000313" key="5">
    <source>
        <dbReference type="Proteomes" id="UP001201873"/>
    </source>
</evidence>
<sequence length="229" mass="24394">MDSQGGIRTGVADAASGRAARTGRSWRAGDKRRDLLDGSLAAFARDGYTRASVDAIARAAGTSSRTIYNHFGDKAGLFHAVIVDSARRVADAQIILADRYLGKIVDIEADLLEFGRVWATPAPEFADHFTLVRQVIAEAAHVPPATLEAWQEQGPRRVRRALAAHLRRIADAGHLSLADADLAAAHLVLLVAGDSGQRSLHGAVALEPAEIHATSDAGVRVFLHGYGVR</sequence>
<feature type="DNA-binding region" description="H-T-H motif" evidence="2">
    <location>
        <begin position="52"/>
        <end position="71"/>
    </location>
</feature>
<dbReference type="Proteomes" id="UP001201873">
    <property type="component" value="Unassembled WGS sequence"/>
</dbReference>
<name>A0ABT0JSP5_9ACTN</name>
<reference evidence="4 5" key="1">
    <citation type="submission" date="2022-04" db="EMBL/GenBank/DDBJ databases">
        <title>Genome diversity in the genus Frankia.</title>
        <authorList>
            <person name="Carlos-Shanley C."/>
            <person name="Hahn D."/>
        </authorList>
    </citation>
    <scope>NUCLEOTIDE SEQUENCE [LARGE SCALE GENOMIC DNA]</scope>
    <source>
        <strain evidence="4 5">Ag45/Mut15</strain>
    </source>
</reference>
<keyword evidence="1 2" id="KW-0238">DNA-binding</keyword>
<dbReference type="PRINTS" id="PR00455">
    <property type="entry name" value="HTHTETR"/>
</dbReference>
<dbReference type="PROSITE" id="PS50977">
    <property type="entry name" value="HTH_TETR_2"/>
    <property type="match status" value="1"/>
</dbReference>
<dbReference type="InterPro" id="IPR050109">
    <property type="entry name" value="HTH-type_TetR-like_transc_reg"/>
</dbReference>
<gene>
    <name evidence="4" type="ORF">MXD59_01925</name>
</gene>
<dbReference type="SUPFAM" id="SSF46689">
    <property type="entry name" value="Homeodomain-like"/>
    <property type="match status" value="1"/>
</dbReference>
<accession>A0ABT0JSP5</accession>
<organism evidence="4 5">
    <name type="scientific">Frankia umida</name>
    <dbReference type="NCBI Taxonomy" id="573489"/>
    <lineage>
        <taxon>Bacteria</taxon>
        <taxon>Bacillati</taxon>
        <taxon>Actinomycetota</taxon>
        <taxon>Actinomycetes</taxon>
        <taxon>Frankiales</taxon>
        <taxon>Frankiaceae</taxon>
        <taxon>Frankia</taxon>
    </lineage>
</organism>
<comment type="caution">
    <text evidence="4">The sequence shown here is derived from an EMBL/GenBank/DDBJ whole genome shotgun (WGS) entry which is preliminary data.</text>
</comment>
<feature type="domain" description="HTH tetR-type" evidence="3">
    <location>
        <begin position="29"/>
        <end position="89"/>
    </location>
</feature>
<dbReference type="RefSeq" id="WP_248815116.1">
    <property type="nucleotide sequence ID" value="NZ_JALKFT010000001.1"/>
</dbReference>
<keyword evidence="5" id="KW-1185">Reference proteome</keyword>
<dbReference type="InterPro" id="IPR001647">
    <property type="entry name" value="HTH_TetR"/>
</dbReference>
<dbReference type="PANTHER" id="PTHR30055">
    <property type="entry name" value="HTH-TYPE TRANSCRIPTIONAL REGULATOR RUTR"/>
    <property type="match status" value="1"/>
</dbReference>
<dbReference type="InterPro" id="IPR039536">
    <property type="entry name" value="TetR_C_Proteobacteria"/>
</dbReference>
<dbReference type="Pfam" id="PF14246">
    <property type="entry name" value="TetR_C_7"/>
    <property type="match status" value="1"/>
</dbReference>
<evidence type="ECO:0000259" key="3">
    <source>
        <dbReference type="PROSITE" id="PS50977"/>
    </source>
</evidence>
<dbReference type="InterPro" id="IPR009057">
    <property type="entry name" value="Homeodomain-like_sf"/>
</dbReference>
<evidence type="ECO:0000256" key="2">
    <source>
        <dbReference type="PROSITE-ProRule" id="PRU00335"/>
    </source>
</evidence>
<dbReference type="PANTHER" id="PTHR30055:SF146">
    <property type="entry name" value="HTH-TYPE TRANSCRIPTIONAL DUAL REGULATOR CECR"/>
    <property type="match status" value="1"/>
</dbReference>
<evidence type="ECO:0000256" key="1">
    <source>
        <dbReference type="ARBA" id="ARBA00023125"/>
    </source>
</evidence>
<dbReference type="Gene3D" id="1.10.357.10">
    <property type="entry name" value="Tetracycline Repressor, domain 2"/>
    <property type="match status" value="1"/>
</dbReference>
<dbReference type="EMBL" id="JALKFT010000001">
    <property type="protein sequence ID" value="MCK9874549.1"/>
    <property type="molecule type" value="Genomic_DNA"/>
</dbReference>
<protein>
    <submittedName>
        <fullName evidence="4">TetR/AcrR family transcriptional regulator</fullName>
    </submittedName>
</protein>